<gene>
    <name evidence="5" type="ORF">UC35_10295</name>
</gene>
<dbReference type="InterPro" id="IPR058581">
    <property type="entry name" value="TM_HPP"/>
</dbReference>
<dbReference type="Pfam" id="PF00571">
    <property type="entry name" value="CBS"/>
    <property type="match status" value="2"/>
</dbReference>
<name>A0A127JYM9_9BURK</name>
<proteinExistence type="predicted"/>
<feature type="transmembrane region" description="Helical" evidence="3">
    <location>
        <begin position="63"/>
        <end position="82"/>
    </location>
</feature>
<dbReference type="OrthoDB" id="9811720at2"/>
<protein>
    <submittedName>
        <fullName evidence="5">Membrane protein</fullName>
    </submittedName>
</protein>
<feature type="domain" description="CBS" evidence="4">
    <location>
        <begin position="329"/>
        <end position="383"/>
    </location>
</feature>
<accession>A0A127JYM9</accession>
<keyword evidence="3" id="KW-0472">Membrane</keyword>
<dbReference type="PATRIC" id="fig|94132.3.peg.2097"/>
<dbReference type="AlphaFoldDB" id="A0A127JYM9"/>
<dbReference type="PROSITE" id="PS51371">
    <property type="entry name" value="CBS"/>
    <property type="match status" value="2"/>
</dbReference>
<dbReference type="PANTHER" id="PTHR43080:SF29">
    <property type="entry name" value="OS02G0818000 PROTEIN"/>
    <property type="match status" value="1"/>
</dbReference>
<evidence type="ECO:0000256" key="2">
    <source>
        <dbReference type="PROSITE-ProRule" id="PRU00703"/>
    </source>
</evidence>
<dbReference type="InterPro" id="IPR046342">
    <property type="entry name" value="CBS_dom_sf"/>
</dbReference>
<dbReference type="Proteomes" id="UP000070433">
    <property type="component" value="Chromosome"/>
</dbReference>
<keyword evidence="3" id="KW-1133">Transmembrane helix</keyword>
<dbReference type="InterPro" id="IPR000644">
    <property type="entry name" value="CBS_dom"/>
</dbReference>
<dbReference type="Gene3D" id="3.10.580.10">
    <property type="entry name" value="CBS-domain"/>
    <property type="match status" value="1"/>
</dbReference>
<evidence type="ECO:0000256" key="1">
    <source>
        <dbReference type="ARBA" id="ARBA00023122"/>
    </source>
</evidence>
<dbReference type="CDD" id="cd04600">
    <property type="entry name" value="CBS_pair_HPP_assoc"/>
    <property type="match status" value="1"/>
</dbReference>
<evidence type="ECO:0000259" key="4">
    <source>
        <dbReference type="PROSITE" id="PS51371"/>
    </source>
</evidence>
<dbReference type="SMART" id="SM00116">
    <property type="entry name" value="CBS"/>
    <property type="match status" value="2"/>
</dbReference>
<evidence type="ECO:0000313" key="5">
    <source>
        <dbReference type="EMBL" id="AMO23212.1"/>
    </source>
</evidence>
<dbReference type="InterPro" id="IPR051257">
    <property type="entry name" value="Diverse_CBS-Domain"/>
</dbReference>
<dbReference type="RefSeq" id="WP_061498910.1">
    <property type="nucleotide sequence ID" value="NZ_CP010951.1"/>
</dbReference>
<keyword evidence="3" id="KW-0812">Transmembrane</keyword>
<dbReference type="PANTHER" id="PTHR43080">
    <property type="entry name" value="CBS DOMAIN-CONTAINING PROTEIN CBSX3, MITOCHONDRIAL"/>
    <property type="match status" value="1"/>
</dbReference>
<feature type="domain" description="CBS" evidence="4">
    <location>
        <begin position="245"/>
        <end position="305"/>
    </location>
</feature>
<dbReference type="SUPFAM" id="SSF54631">
    <property type="entry name" value="CBS-domain pair"/>
    <property type="match status" value="1"/>
</dbReference>
<sequence>MQTPPATDTARPAAAPAPRWRDWLPAAMAVDGRERLRVVLGALLGILAAGLLAHALLPAGGSLPWLVAPIGASAVLVFGAPSSPFAHPWAVLGGNTLSALAGMACVQLLGEGPATAAVAVALAIAVMFSARCLHPPGGACALLVALGGVAQPEFALPVLLDSLLLVAAGIAYNRATGRLYPPRPAPAPAAQLARRSFTDADLDAVLGRYNQVLDVSREELAELLEQAQVQAWRRRAGQLRCVDVMSTEPVSVSFGTPLQEAWALLRRHRVKSLPVVDRARRIAGIVTLADFMREAGVDAQHGWAQRLRDWLRPTPTSHSDKPETVGQIMTRQVRVVSAERPIGELLPLFAGTGHHHVPVIDHERRLVGIITQSDVVRALARLE</sequence>
<keyword evidence="6" id="KW-1185">Reference proteome</keyword>
<feature type="transmembrane region" description="Helical" evidence="3">
    <location>
        <begin position="115"/>
        <end position="133"/>
    </location>
</feature>
<evidence type="ECO:0000256" key="3">
    <source>
        <dbReference type="SAM" id="Phobius"/>
    </source>
</evidence>
<reference evidence="5 6" key="1">
    <citation type="journal article" date="2014" name="Int. J. Syst. Evol. Microbiol.">
        <title>Ramlibacter solisilvae sp. nov., isolated from forest soil, and emended description of the genus Ramlibacter.</title>
        <authorList>
            <person name="Lee H.J."/>
            <person name="Lee S.H."/>
            <person name="Lee S.S."/>
            <person name="Lee J.S."/>
            <person name="Kim Y."/>
            <person name="Kim S.C."/>
            <person name="Jeon C.O."/>
        </authorList>
    </citation>
    <scope>NUCLEOTIDE SEQUENCE [LARGE SCALE GENOMIC DNA]</scope>
    <source>
        <strain evidence="5 6">5-10</strain>
    </source>
</reference>
<evidence type="ECO:0000313" key="6">
    <source>
        <dbReference type="Proteomes" id="UP000070433"/>
    </source>
</evidence>
<dbReference type="Pfam" id="PF04982">
    <property type="entry name" value="TM_HPP"/>
    <property type="match status" value="1"/>
</dbReference>
<keyword evidence="1 2" id="KW-0129">CBS domain</keyword>
<feature type="transmembrane region" description="Helical" evidence="3">
    <location>
        <begin position="38"/>
        <end position="57"/>
    </location>
</feature>
<dbReference type="EMBL" id="CP010951">
    <property type="protein sequence ID" value="AMO23212.1"/>
    <property type="molecule type" value="Genomic_DNA"/>
</dbReference>
<organism evidence="5 6">
    <name type="scientific">Ramlibacter tataouinensis</name>
    <dbReference type="NCBI Taxonomy" id="94132"/>
    <lineage>
        <taxon>Bacteria</taxon>
        <taxon>Pseudomonadati</taxon>
        <taxon>Pseudomonadota</taxon>
        <taxon>Betaproteobacteria</taxon>
        <taxon>Burkholderiales</taxon>
        <taxon>Comamonadaceae</taxon>
        <taxon>Ramlibacter</taxon>
    </lineage>
</organism>